<dbReference type="RefSeq" id="WP_231505044.1">
    <property type="nucleotide sequence ID" value="NZ_CABWIH010000038.1"/>
</dbReference>
<evidence type="ECO:0000313" key="3">
    <source>
        <dbReference type="EMBL" id="VWL96873.1"/>
    </source>
</evidence>
<organism evidence="3 4">
    <name type="scientific">Collinsella aerofaciens</name>
    <dbReference type="NCBI Taxonomy" id="74426"/>
    <lineage>
        <taxon>Bacteria</taxon>
        <taxon>Bacillati</taxon>
        <taxon>Actinomycetota</taxon>
        <taxon>Coriobacteriia</taxon>
        <taxon>Coriobacteriales</taxon>
        <taxon>Coriobacteriaceae</taxon>
        <taxon>Collinsella</taxon>
    </lineage>
</organism>
<keyword evidence="2" id="KW-0812">Transmembrane</keyword>
<evidence type="ECO:0000256" key="2">
    <source>
        <dbReference type="SAM" id="Phobius"/>
    </source>
</evidence>
<name>A0A5K1J2I7_9ACTN</name>
<feature type="transmembrane region" description="Helical" evidence="2">
    <location>
        <begin position="53"/>
        <end position="74"/>
    </location>
</feature>
<protein>
    <submittedName>
        <fullName evidence="3">Uncharacterized protein</fullName>
    </submittedName>
</protein>
<accession>A0A5K1J2I7</accession>
<keyword evidence="1" id="KW-0175">Coiled coil</keyword>
<feature type="transmembrane region" description="Helical" evidence="2">
    <location>
        <begin position="111"/>
        <end position="131"/>
    </location>
</feature>
<sequence length="722" mass="76035">MIHGLLHGIRCCLLRVTQGFAARRRPGTRRKRGGFMGRAGIDLFIEDGAYTTLSSAVVILVVLTLLFSSTAAIWSMSRAGDTQVAADSGALAGANVVSSYHTAATVVDASILSLGLAGFATIGTGLVAILIPGAEVVGSDIIDTGTQIIKTRNKFAKSAAKGLQKIETALPYLVATRAMQAVSAQDTDGVTYTGTALAVPRTSESDFVALEGSEISTDAIKDASEDLERAAEELQKASEETAKAKERAWLADCGGSDKGSVGSCSCMWERAKSLSDLSGAQNPHYASSVTWEPQVALDRAKDYYHWRLTNEKPQGPSVEMKAESAARKAFYTYASAEVDRAYITENGDRVSSYIPLLPRNSDEVRATELYTDAVWPTSINNDGKTYLHYGTSCPNYKKGTPSGFASVADYDGQDKCSKCHFGVSSLGAVAAPSTSIENGFEYHFDKFKDALEDYVDCRNKELELERQTEDEADRAGNAFDTAIKELSGERPRIAPPGRNGVVAFAVSGTISSPDELNSSFNTAVELGDRGAISAAVLAPDDATAQNNVLSRFFSTLEERSGGVAGVLDGVMDVWGRLLVGYGDIQGSADELMGEMIEGLGGGSGALGSIASWLGDTVSASVAALGLEPCDLRLRKPMLTDSANVIKSPGSDIAGISKTQDTLRKIPLGVTDPKALCEALEYHVERTISGAVFTLAEIPLPGGGSIPLTVDVATLVGAFGGGS</sequence>
<proteinExistence type="predicted"/>
<evidence type="ECO:0000313" key="4">
    <source>
        <dbReference type="Proteomes" id="UP000330807"/>
    </source>
</evidence>
<dbReference type="Proteomes" id="UP000330807">
    <property type="component" value="Unassembled WGS sequence"/>
</dbReference>
<dbReference type="EMBL" id="CABWIH010000038">
    <property type="protein sequence ID" value="VWL96873.1"/>
    <property type="molecule type" value="Genomic_DNA"/>
</dbReference>
<evidence type="ECO:0000256" key="1">
    <source>
        <dbReference type="SAM" id="Coils"/>
    </source>
</evidence>
<keyword evidence="2" id="KW-0472">Membrane</keyword>
<gene>
    <name evidence="3" type="ORF">LMKDKBCB_00120</name>
</gene>
<feature type="coiled-coil region" evidence="1">
    <location>
        <begin position="217"/>
        <end position="247"/>
    </location>
</feature>
<reference evidence="3 4" key="1">
    <citation type="submission" date="2019-10" db="EMBL/GenBank/DDBJ databases">
        <authorList>
            <person name="Wolf R A."/>
        </authorList>
    </citation>
    <scope>NUCLEOTIDE SEQUENCE [LARGE SCALE GENOMIC DNA]</scope>
    <source>
        <strain evidence="3">Collinsella_aerofaciens_AK_138A</strain>
    </source>
</reference>
<keyword evidence="2" id="KW-1133">Transmembrane helix</keyword>
<dbReference type="AlphaFoldDB" id="A0A5K1J2I7"/>